<dbReference type="InterPro" id="IPR036567">
    <property type="entry name" value="RHF-like"/>
</dbReference>
<protein>
    <recommendedName>
        <fullName evidence="3">Sigma 54 modulation protein / S30EA ribosomal protein</fullName>
    </recommendedName>
</protein>
<reference evidence="1 2" key="1">
    <citation type="submission" date="2021-01" db="EMBL/GenBank/DDBJ databases">
        <title>Whole genome shotgun sequence of Planobispora siamensis NBRC 107568.</title>
        <authorList>
            <person name="Komaki H."/>
            <person name="Tamura T."/>
        </authorList>
    </citation>
    <scope>NUCLEOTIDE SEQUENCE [LARGE SCALE GENOMIC DNA]</scope>
    <source>
        <strain evidence="1 2">NBRC 107568</strain>
    </source>
</reference>
<dbReference type="AlphaFoldDB" id="A0A8J3SEU0"/>
<keyword evidence="2" id="KW-1185">Reference proteome</keyword>
<dbReference type="Pfam" id="PF02482">
    <property type="entry name" value="Ribosomal_S30AE"/>
    <property type="match status" value="1"/>
</dbReference>
<evidence type="ECO:0000313" key="1">
    <source>
        <dbReference type="EMBL" id="GIH91210.1"/>
    </source>
</evidence>
<dbReference type="Proteomes" id="UP000619788">
    <property type="component" value="Unassembled WGS sequence"/>
</dbReference>
<sequence length="141" mass="15616">MAKAAHVALTAQDVQVLTRGRVPRSAVERVQERIVALGRYCGEPILFTRVKINAPVNLGSGQLTSAQAVLDVNGNLIRAHAERETAHAAVAELVDRLKARLDRIGRDWESTRDRRYRDLVRLSAQSRTAQDDETPREPLAG</sequence>
<name>A0A8J3SEU0_9ACTN</name>
<comment type="caution">
    <text evidence="1">The sequence shown here is derived from an EMBL/GenBank/DDBJ whole genome shotgun (WGS) entry which is preliminary data.</text>
</comment>
<dbReference type="InterPro" id="IPR003489">
    <property type="entry name" value="RHF/RaiA"/>
</dbReference>
<proteinExistence type="predicted"/>
<dbReference type="RefSeq" id="WP_204063518.1">
    <property type="nucleotide sequence ID" value="NZ_BOOJ01000018.1"/>
</dbReference>
<accession>A0A8J3SEU0</accession>
<dbReference type="Gene3D" id="3.30.160.100">
    <property type="entry name" value="Ribosome hibernation promotion factor-like"/>
    <property type="match status" value="1"/>
</dbReference>
<evidence type="ECO:0000313" key="2">
    <source>
        <dbReference type="Proteomes" id="UP000619788"/>
    </source>
</evidence>
<dbReference type="EMBL" id="BOOJ01000018">
    <property type="protein sequence ID" value="GIH91210.1"/>
    <property type="molecule type" value="Genomic_DNA"/>
</dbReference>
<dbReference type="SUPFAM" id="SSF69754">
    <property type="entry name" value="Ribosome binding protein Y (YfiA homologue)"/>
    <property type="match status" value="1"/>
</dbReference>
<organism evidence="1 2">
    <name type="scientific">Planobispora siamensis</name>
    <dbReference type="NCBI Taxonomy" id="936338"/>
    <lineage>
        <taxon>Bacteria</taxon>
        <taxon>Bacillati</taxon>
        <taxon>Actinomycetota</taxon>
        <taxon>Actinomycetes</taxon>
        <taxon>Streptosporangiales</taxon>
        <taxon>Streptosporangiaceae</taxon>
        <taxon>Planobispora</taxon>
    </lineage>
</organism>
<evidence type="ECO:0008006" key="3">
    <source>
        <dbReference type="Google" id="ProtNLM"/>
    </source>
</evidence>
<gene>
    <name evidence="1" type="ORF">Psi01_18400</name>
</gene>